<feature type="non-terminal residue" evidence="3">
    <location>
        <position position="1"/>
    </location>
</feature>
<protein>
    <recommendedName>
        <fullName evidence="5">FG-GAP repeat-containing protein</fullName>
    </recommendedName>
</protein>
<dbReference type="EMBL" id="CAJOAY010004636">
    <property type="protein sequence ID" value="CAF4077727.1"/>
    <property type="molecule type" value="Genomic_DNA"/>
</dbReference>
<feature type="transmembrane region" description="Helical" evidence="2">
    <location>
        <begin position="177"/>
        <end position="196"/>
    </location>
</feature>
<keyword evidence="2" id="KW-1133">Transmembrane helix</keyword>
<dbReference type="InterPro" id="IPR013517">
    <property type="entry name" value="FG-GAP"/>
</dbReference>
<keyword evidence="1" id="KW-0732">Signal</keyword>
<dbReference type="Proteomes" id="UP000663881">
    <property type="component" value="Unassembled WGS sequence"/>
</dbReference>
<dbReference type="PANTHER" id="PTHR46580">
    <property type="entry name" value="SENSOR KINASE-RELATED"/>
    <property type="match status" value="1"/>
</dbReference>
<keyword evidence="2" id="KW-0812">Transmembrane</keyword>
<feature type="transmembrane region" description="Helical" evidence="2">
    <location>
        <begin position="98"/>
        <end position="120"/>
    </location>
</feature>
<name>A0A819TG33_9BILA</name>
<organism evidence="3 4">
    <name type="scientific">Adineta steineri</name>
    <dbReference type="NCBI Taxonomy" id="433720"/>
    <lineage>
        <taxon>Eukaryota</taxon>
        <taxon>Metazoa</taxon>
        <taxon>Spiralia</taxon>
        <taxon>Gnathifera</taxon>
        <taxon>Rotifera</taxon>
        <taxon>Eurotatoria</taxon>
        <taxon>Bdelloidea</taxon>
        <taxon>Adinetida</taxon>
        <taxon>Adinetidae</taxon>
        <taxon>Adineta</taxon>
    </lineage>
</organism>
<accession>A0A819TG33</accession>
<dbReference type="Gene3D" id="2.30.30.100">
    <property type="match status" value="2"/>
</dbReference>
<evidence type="ECO:0000256" key="1">
    <source>
        <dbReference type="ARBA" id="ARBA00022729"/>
    </source>
</evidence>
<gene>
    <name evidence="3" type="ORF">OKA104_LOCUS34371</name>
</gene>
<dbReference type="InterPro" id="IPR028994">
    <property type="entry name" value="Integrin_alpha_N"/>
</dbReference>
<evidence type="ECO:0000256" key="2">
    <source>
        <dbReference type="SAM" id="Phobius"/>
    </source>
</evidence>
<proteinExistence type="predicted"/>
<sequence>CTPTESFLASTLECFYDATCINRIQQEINTTYTFLPLSANISRFSNNTTIFDLSEELFIEEWSTTINYSTYFEQCLPTSCSYTYTIRFSILYTVTTALGLYGGLTIVFKWICPNIIYFLAKLYQSRKKRINVVLPQSSIELATIESAKTPVDRMQDDCNITTDPQPISSFSTLLRGIMFGIFLLILMVMAIIITSICLNRQTKNNSPLTIAFGISTTTSSTIDTTISTTIVSNLSVLSCQLTFQSIVSYDTGSDSQSSSVVVNDFNNDGYLDLAVANYGTNNIGVLLGRHDGTFEEQITFPTGDNSYPTAIVVADFNNDHQADIAVTNCGTDKVGILLGNSVDIFEAQKTISFEYYSCPTSIVPSDFNQDNQADLAVVTYYGNTIDILLGNNDGNFRPKITFYNDTCAIPFAIAVGDFNRDSQMDIAVTDMNGYVCILLGIGDGHFNVLMTIAINQFSFANAIAVGDFNNDNRLDLVITNSNKDNIGIMIGIGDGGFQQQIIFSTGYFSHPMSVIVDDFNNDGQLDLAVSNNYAHNVGVLLGIGNGTFLAQMTYSTGFGSIPLSINSGDFNSDGKLDLVITDNLQNNVGILLNTCDCCMNE</sequence>
<dbReference type="Pfam" id="PF13517">
    <property type="entry name" value="FG-GAP_3"/>
    <property type="match status" value="3"/>
</dbReference>
<comment type="caution">
    <text evidence="3">The sequence shown here is derived from an EMBL/GenBank/DDBJ whole genome shotgun (WGS) entry which is preliminary data.</text>
</comment>
<evidence type="ECO:0000313" key="3">
    <source>
        <dbReference type="EMBL" id="CAF4077727.1"/>
    </source>
</evidence>
<dbReference type="Gene3D" id="2.130.10.130">
    <property type="entry name" value="Integrin alpha, N-terminal"/>
    <property type="match status" value="1"/>
</dbReference>
<evidence type="ECO:0008006" key="5">
    <source>
        <dbReference type="Google" id="ProtNLM"/>
    </source>
</evidence>
<reference evidence="3" key="1">
    <citation type="submission" date="2021-02" db="EMBL/GenBank/DDBJ databases">
        <authorList>
            <person name="Nowell W R."/>
        </authorList>
    </citation>
    <scope>NUCLEOTIDE SEQUENCE</scope>
</reference>
<keyword evidence="2" id="KW-0472">Membrane</keyword>
<dbReference type="AlphaFoldDB" id="A0A819TG33"/>
<dbReference type="SUPFAM" id="SSF69318">
    <property type="entry name" value="Integrin alpha N-terminal domain"/>
    <property type="match status" value="1"/>
</dbReference>
<evidence type="ECO:0000313" key="4">
    <source>
        <dbReference type="Proteomes" id="UP000663881"/>
    </source>
</evidence>